<keyword evidence="8" id="KW-0698">rRNA processing</keyword>
<dbReference type="SMART" id="SM00487">
    <property type="entry name" value="DEXDc"/>
    <property type="match status" value="1"/>
</dbReference>
<evidence type="ECO:0000256" key="2">
    <source>
        <dbReference type="ARBA" id="ARBA00004514"/>
    </source>
</evidence>
<dbReference type="AlphaFoldDB" id="A0A484DQ47"/>
<evidence type="ECO:0000256" key="19">
    <source>
        <dbReference type="SAM" id="MobiDB-lite"/>
    </source>
</evidence>
<reference evidence="22 23" key="1">
    <citation type="submission" date="2019-01" db="EMBL/GenBank/DDBJ databases">
        <title>A chromosome-scale genome assembly of the yellow perch, Perca flavescens.</title>
        <authorList>
            <person name="Feron R."/>
            <person name="Morvezen R."/>
            <person name="Bestin A."/>
            <person name="Haffray P."/>
            <person name="Klopp C."/>
            <person name="Zahm M."/>
            <person name="Cabau C."/>
            <person name="Roques C."/>
            <person name="Donnadieu C."/>
            <person name="Bouchez O."/>
            <person name="Christie M."/>
            <person name="Larson W."/>
            <person name="Guiguen Y."/>
        </authorList>
    </citation>
    <scope>NUCLEOTIDE SEQUENCE [LARGE SCALE GENOMIC DNA]</scope>
    <source>
        <strain evidence="22">YP-PL-M2</strain>
        <tissue evidence="22">Blood</tissue>
    </source>
</reference>
<dbReference type="SUPFAM" id="SSF54928">
    <property type="entry name" value="RNA-binding domain, RBD"/>
    <property type="match status" value="1"/>
</dbReference>
<dbReference type="InterPro" id="IPR001650">
    <property type="entry name" value="Helicase_C-like"/>
</dbReference>
<dbReference type="Gene3D" id="3.40.50.300">
    <property type="entry name" value="P-loop containing nucleotide triphosphate hydrolases"/>
    <property type="match status" value="2"/>
</dbReference>
<dbReference type="InterPro" id="IPR059027">
    <property type="entry name" value="DD_DDX21-DDX50"/>
</dbReference>
<evidence type="ECO:0000256" key="7">
    <source>
        <dbReference type="ARBA" id="ARBA00022490"/>
    </source>
</evidence>
<comment type="similarity">
    <text evidence="5">Belongs to the DEAD box helicase family. DDX21/DDX50 subfamily.</text>
</comment>
<keyword evidence="12" id="KW-0347">Helicase</keyword>
<dbReference type="GO" id="GO:0005739">
    <property type="term" value="C:mitochondrion"/>
    <property type="evidence" value="ECO:0007669"/>
    <property type="project" value="UniProtKB-SubCell"/>
</dbReference>
<evidence type="ECO:0000256" key="15">
    <source>
        <dbReference type="ARBA" id="ARBA00023128"/>
    </source>
</evidence>
<dbReference type="Pfam" id="PF00270">
    <property type="entry name" value="DEAD"/>
    <property type="match status" value="1"/>
</dbReference>
<comment type="catalytic activity">
    <reaction evidence="18">
        <text>ATP + H2O = ADP + phosphate + H(+)</text>
        <dbReference type="Rhea" id="RHEA:13065"/>
        <dbReference type="ChEBI" id="CHEBI:15377"/>
        <dbReference type="ChEBI" id="CHEBI:15378"/>
        <dbReference type="ChEBI" id="CHEBI:30616"/>
        <dbReference type="ChEBI" id="CHEBI:43474"/>
        <dbReference type="ChEBI" id="CHEBI:456216"/>
        <dbReference type="EC" id="3.6.4.13"/>
    </reaction>
    <physiologicalReaction direction="left-to-right" evidence="18">
        <dbReference type="Rhea" id="RHEA:13066"/>
    </physiologicalReaction>
</comment>
<evidence type="ECO:0000256" key="12">
    <source>
        <dbReference type="ARBA" id="ARBA00022806"/>
    </source>
</evidence>
<dbReference type="PANTHER" id="PTHR47963">
    <property type="entry name" value="DEAD-BOX ATP-DEPENDENT RNA HELICASE 47, MITOCHONDRIAL"/>
    <property type="match status" value="1"/>
</dbReference>
<organism evidence="22 23">
    <name type="scientific">Perca flavescens</name>
    <name type="common">American yellow perch</name>
    <name type="synonym">Morone flavescens</name>
    <dbReference type="NCBI Taxonomy" id="8167"/>
    <lineage>
        <taxon>Eukaryota</taxon>
        <taxon>Metazoa</taxon>
        <taxon>Chordata</taxon>
        <taxon>Craniata</taxon>
        <taxon>Vertebrata</taxon>
        <taxon>Euteleostomi</taxon>
        <taxon>Actinopterygii</taxon>
        <taxon>Neopterygii</taxon>
        <taxon>Teleostei</taxon>
        <taxon>Neoteleostei</taxon>
        <taxon>Acanthomorphata</taxon>
        <taxon>Eupercaria</taxon>
        <taxon>Perciformes</taxon>
        <taxon>Percoidei</taxon>
        <taxon>Percidae</taxon>
        <taxon>Percinae</taxon>
        <taxon>Perca</taxon>
    </lineage>
</organism>
<feature type="compositionally biased region" description="Acidic residues" evidence="19">
    <location>
        <begin position="143"/>
        <end position="154"/>
    </location>
</feature>
<evidence type="ECO:0000313" key="23">
    <source>
        <dbReference type="Proteomes" id="UP000295070"/>
    </source>
</evidence>
<keyword evidence="16" id="KW-0804">Transcription</keyword>
<feature type="compositionally biased region" description="Gly residues" evidence="19">
    <location>
        <begin position="712"/>
        <end position="743"/>
    </location>
</feature>
<dbReference type="SUPFAM" id="SSF52540">
    <property type="entry name" value="P-loop containing nucleoside triphosphate hydrolases"/>
    <property type="match status" value="1"/>
</dbReference>
<dbReference type="CDD" id="cd18787">
    <property type="entry name" value="SF2_C_DEAD"/>
    <property type="match status" value="1"/>
</dbReference>
<keyword evidence="23" id="KW-1185">Reference proteome</keyword>
<dbReference type="Gene3D" id="3.30.70.2280">
    <property type="match status" value="1"/>
</dbReference>
<dbReference type="SMART" id="SM00490">
    <property type="entry name" value="HELICc"/>
    <property type="match status" value="1"/>
</dbReference>
<keyword evidence="11" id="KW-0378">Hydrolase</keyword>
<dbReference type="FunFam" id="3.40.50.300:FF:001168">
    <property type="entry name" value="nucleolar RNA helicase 2"/>
    <property type="match status" value="1"/>
</dbReference>
<evidence type="ECO:0000256" key="13">
    <source>
        <dbReference type="ARBA" id="ARBA00022840"/>
    </source>
</evidence>
<dbReference type="STRING" id="8167.A0A484DQ47"/>
<evidence type="ECO:0000256" key="8">
    <source>
        <dbReference type="ARBA" id="ARBA00022552"/>
    </source>
</evidence>
<keyword evidence="9" id="KW-0677">Repeat</keyword>
<evidence type="ECO:0000256" key="1">
    <source>
        <dbReference type="ARBA" id="ARBA00004173"/>
    </source>
</evidence>
<evidence type="ECO:0000256" key="14">
    <source>
        <dbReference type="ARBA" id="ARBA00022884"/>
    </source>
</evidence>
<dbReference type="Pfam" id="PF08152">
    <property type="entry name" value="GUCT"/>
    <property type="match status" value="1"/>
</dbReference>
<comment type="caution">
    <text evidence="22">The sequence shown here is derived from an EMBL/GenBank/DDBJ whole genome shotgun (WGS) entry which is preliminary data.</text>
</comment>
<keyword evidence="10" id="KW-0547">Nucleotide-binding</keyword>
<dbReference type="EMBL" id="SCKG01000001">
    <property type="protein sequence ID" value="TDH17194.1"/>
    <property type="molecule type" value="Genomic_DNA"/>
</dbReference>
<evidence type="ECO:0000256" key="18">
    <source>
        <dbReference type="ARBA" id="ARBA00049390"/>
    </source>
</evidence>
<evidence type="ECO:0000256" key="6">
    <source>
        <dbReference type="ARBA" id="ARBA00012552"/>
    </source>
</evidence>
<dbReference type="CDD" id="cd12936">
    <property type="entry name" value="GUCT_RHII_Gualpha_beta"/>
    <property type="match status" value="1"/>
</dbReference>
<dbReference type="InterPro" id="IPR027417">
    <property type="entry name" value="P-loop_NTPase"/>
</dbReference>
<keyword evidence="15" id="KW-0496">Mitochondrion</keyword>
<dbReference type="GO" id="GO:0005654">
    <property type="term" value="C:nucleoplasm"/>
    <property type="evidence" value="ECO:0007669"/>
    <property type="project" value="UniProtKB-SubCell"/>
</dbReference>
<feature type="compositionally biased region" description="Acidic residues" evidence="19">
    <location>
        <begin position="44"/>
        <end position="53"/>
    </location>
</feature>
<keyword evidence="7" id="KW-0963">Cytoplasm</keyword>
<feature type="compositionally biased region" description="Acidic residues" evidence="19">
    <location>
        <begin position="8"/>
        <end position="20"/>
    </location>
</feature>
<accession>A0A484DQ47</accession>
<evidence type="ECO:0000313" key="22">
    <source>
        <dbReference type="EMBL" id="TDH17194.1"/>
    </source>
</evidence>
<feature type="region of interest" description="Disordered" evidence="19">
    <location>
        <begin position="1"/>
        <end position="162"/>
    </location>
</feature>
<keyword evidence="13" id="KW-0067">ATP-binding</keyword>
<dbReference type="GO" id="GO:0006364">
    <property type="term" value="P:rRNA processing"/>
    <property type="evidence" value="ECO:0007669"/>
    <property type="project" value="UniProtKB-KW"/>
</dbReference>
<protein>
    <recommendedName>
        <fullName evidence="6">RNA helicase</fullName>
        <ecNumber evidence="6">3.6.4.13</ecNumber>
    </recommendedName>
</protein>
<evidence type="ECO:0000256" key="4">
    <source>
        <dbReference type="ARBA" id="ARBA00004642"/>
    </source>
</evidence>
<comment type="subcellular location">
    <subcellularLocation>
        <location evidence="2">Cytoplasm</location>
        <location evidence="2">Cytosol</location>
    </subcellularLocation>
    <subcellularLocation>
        <location evidence="1">Mitochondrion</location>
    </subcellularLocation>
    <subcellularLocation>
        <location evidence="3">Nucleus</location>
        <location evidence="3">Nucleolus</location>
    </subcellularLocation>
    <subcellularLocation>
        <location evidence="4">Nucleus</location>
        <location evidence="4">Nucleoplasm</location>
    </subcellularLocation>
</comment>
<feature type="compositionally biased region" description="Polar residues" evidence="19">
    <location>
        <begin position="120"/>
        <end position="136"/>
    </location>
</feature>
<feature type="region of interest" description="Disordered" evidence="19">
    <location>
        <begin position="694"/>
        <end position="760"/>
    </location>
</feature>
<dbReference type="GO" id="GO:0003723">
    <property type="term" value="F:RNA binding"/>
    <property type="evidence" value="ECO:0007669"/>
    <property type="project" value="UniProtKB-KW"/>
</dbReference>
<dbReference type="InterPro" id="IPR035979">
    <property type="entry name" value="RBD_domain_sf"/>
</dbReference>
<dbReference type="FunFam" id="3.40.50.300:FF:000666">
    <property type="entry name" value="ATP-dependent RNA helicase DDX50"/>
    <property type="match status" value="1"/>
</dbReference>
<keyword evidence="17" id="KW-0539">Nucleus</keyword>
<dbReference type="PANTHER" id="PTHR47963:SF8">
    <property type="entry name" value="ATP-DEPENDENT RNA HELICASE DEAD"/>
    <property type="match status" value="1"/>
</dbReference>
<dbReference type="PROSITE" id="PS51194">
    <property type="entry name" value="HELICASE_CTER"/>
    <property type="match status" value="1"/>
</dbReference>
<dbReference type="InterPro" id="IPR011545">
    <property type="entry name" value="DEAD/DEAH_box_helicase_dom"/>
</dbReference>
<evidence type="ECO:0000256" key="3">
    <source>
        <dbReference type="ARBA" id="ARBA00004604"/>
    </source>
</evidence>
<name>A0A484DQ47_PERFV</name>
<evidence type="ECO:0000256" key="16">
    <source>
        <dbReference type="ARBA" id="ARBA00023163"/>
    </source>
</evidence>
<dbReference type="Pfam" id="PF26142">
    <property type="entry name" value="DD_DDX21-DDX50"/>
    <property type="match status" value="1"/>
</dbReference>
<keyword evidence="14" id="KW-0694">RNA-binding</keyword>
<dbReference type="InterPro" id="IPR014001">
    <property type="entry name" value="Helicase_ATP-bd"/>
</dbReference>
<dbReference type="Pfam" id="PF00271">
    <property type="entry name" value="Helicase_C"/>
    <property type="match status" value="1"/>
</dbReference>
<dbReference type="GO" id="GO:0005730">
    <property type="term" value="C:nucleolus"/>
    <property type="evidence" value="ECO:0007669"/>
    <property type="project" value="UniProtKB-SubCell"/>
</dbReference>
<evidence type="ECO:0000259" key="21">
    <source>
        <dbReference type="PROSITE" id="PS51194"/>
    </source>
</evidence>
<evidence type="ECO:0000256" key="10">
    <source>
        <dbReference type="ARBA" id="ARBA00022741"/>
    </source>
</evidence>
<feature type="domain" description="Helicase ATP-binding" evidence="20">
    <location>
        <begin position="191"/>
        <end position="370"/>
    </location>
</feature>
<dbReference type="GO" id="GO:0003724">
    <property type="term" value="F:RNA helicase activity"/>
    <property type="evidence" value="ECO:0007669"/>
    <property type="project" value="UniProtKB-EC"/>
</dbReference>
<feature type="domain" description="Helicase C-terminal" evidence="21">
    <location>
        <begin position="403"/>
        <end position="546"/>
    </location>
</feature>
<dbReference type="InterPro" id="IPR012562">
    <property type="entry name" value="GUCT"/>
</dbReference>
<dbReference type="PROSITE" id="PS51192">
    <property type="entry name" value="HELICASE_ATP_BIND_1"/>
    <property type="match status" value="1"/>
</dbReference>
<dbReference type="EC" id="3.6.4.13" evidence="6"/>
<dbReference type="Proteomes" id="UP000295070">
    <property type="component" value="Chromosome 1"/>
</dbReference>
<dbReference type="GO" id="GO:0005524">
    <property type="term" value="F:ATP binding"/>
    <property type="evidence" value="ECO:0007669"/>
    <property type="project" value="UniProtKB-KW"/>
</dbReference>
<evidence type="ECO:0000256" key="11">
    <source>
        <dbReference type="ARBA" id="ARBA00022801"/>
    </source>
</evidence>
<evidence type="ECO:0000256" key="9">
    <source>
        <dbReference type="ARBA" id="ARBA00022737"/>
    </source>
</evidence>
<evidence type="ECO:0000256" key="5">
    <source>
        <dbReference type="ARBA" id="ARBA00006517"/>
    </source>
</evidence>
<gene>
    <name evidence="22" type="ORF">EPR50_G00005680</name>
</gene>
<evidence type="ECO:0000256" key="17">
    <source>
        <dbReference type="ARBA" id="ARBA00023242"/>
    </source>
</evidence>
<dbReference type="GO" id="GO:0016787">
    <property type="term" value="F:hydrolase activity"/>
    <property type="evidence" value="ECO:0007669"/>
    <property type="project" value="UniProtKB-KW"/>
</dbReference>
<sequence>MPSKIIFDTEDQAMEDDVDTVAEAKPLKNKTKEGKKLKKKQLQDQEEQEDPDCEPPAPKKKKKKDKLAVDQVNGNIDEATDMNGNSNGLETPKKIKKKAEGDTEKKKKKQKKAIEEAESNGHSTPNTPVQTPIQTPAQSSEDSASDSEKEQEETPEQKEGAFSNFRISQFTIDKLKARGVSYLFDIQVKTFNSVYDGEDVIAQARTGTGKTFSFAIPLVEKLQRETVQFARGRAPKILVLTPTRELAIQVAKDFKDITKKLSLTCFYGGSSYNPQLEAIRNGIDILVGTPGRIKDHLQNNKLDLSKLKHVVLDEVDQMLDMGFAEQVEEILSSSYQKDSDSNPQTLLFSATCPPWVYEVAKKYMRPECKHVDLIGKKTQKAATTVEHLAIACHWSQRAAVIGDVIQVYSGSHGRTIVFCETKKEANELSLNASIKQSTQTLHGDIPQKQREITLKSFRNGGFEVLVATNVAARGLDIPEVDLVVQCSPPKDVESYIHRSGRTGRAGRTGVCICFYQRKEEDQLRYVENKAGITFRRVGVPTANDIIKSSSKDAVRFLDSVPAAAIGYFRSSAEKLIEERGAVDALAAALAHISGATSLEQRSLLNSDAGYTTVQMVCSQEMHNLGYAWKSIKEQLGEEFENHIQRMTFLKGKTGVCFDVPADKVKEIQDSWKDGRRWQLTVATELPELEEKQFSNRGDRGFGGGSRGDRGGGFRGGRGRSFGGNGGRSNGFRNGGGGGGGGGYSNNRGGHKRNFSQAFDY</sequence>
<dbReference type="InterPro" id="IPR050547">
    <property type="entry name" value="DEAD_box_RNA_helicases"/>
</dbReference>
<dbReference type="GO" id="GO:0005829">
    <property type="term" value="C:cytosol"/>
    <property type="evidence" value="ECO:0007669"/>
    <property type="project" value="UniProtKB-SubCell"/>
</dbReference>
<proteinExistence type="inferred from homology"/>
<evidence type="ECO:0000259" key="20">
    <source>
        <dbReference type="PROSITE" id="PS51192"/>
    </source>
</evidence>
<feature type="compositionally biased region" description="Basic residues" evidence="19">
    <location>
        <begin position="27"/>
        <end position="40"/>
    </location>
</feature>